<accession>A0A396GXW5</accession>
<sequence length="71" mass="8151">MLLIKSAWKFGARVIAIATKIKTYFFLAVIAFISISNDRSYPTKVTTNSKVSFRVRIRQPFHIFSLVTVIQ</sequence>
<proteinExistence type="predicted"/>
<keyword evidence="1" id="KW-1133">Transmembrane helix</keyword>
<evidence type="ECO:0000313" key="2">
    <source>
        <dbReference type="EMBL" id="RHN45976.1"/>
    </source>
</evidence>
<dbReference type="Proteomes" id="UP000265566">
    <property type="component" value="Chromosome 7"/>
</dbReference>
<keyword evidence="1" id="KW-0472">Membrane</keyword>
<gene>
    <name evidence="2" type="ORF">MtrunA17_Chr7g0237231</name>
</gene>
<feature type="transmembrane region" description="Helical" evidence="1">
    <location>
        <begin position="12"/>
        <end position="35"/>
    </location>
</feature>
<dbReference type="Gramene" id="rna40406">
    <property type="protein sequence ID" value="RHN45976.1"/>
    <property type="gene ID" value="gene40406"/>
</dbReference>
<dbReference type="AlphaFoldDB" id="A0A396GXW5"/>
<evidence type="ECO:0008006" key="3">
    <source>
        <dbReference type="Google" id="ProtNLM"/>
    </source>
</evidence>
<keyword evidence="1" id="KW-0812">Transmembrane</keyword>
<reference evidence="2" key="1">
    <citation type="journal article" date="2018" name="Nat. Plants">
        <title>Whole-genome landscape of Medicago truncatula symbiotic genes.</title>
        <authorList>
            <person name="Pecrix Y."/>
            <person name="Gamas P."/>
            <person name="Carrere S."/>
        </authorList>
    </citation>
    <scope>NUCLEOTIDE SEQUENCE</scope>
    <source>
        <tissue evidence="2">Leaves</tissue>
    </source>
</reference>
<name>A0A396GXW5_MEDTR</name>
<dbReference type="EMBL" id="PSQE01000007">
    <property type="protein sequence ID" value="RHN45976.1"/>
    <property type="molecule type" value="Genomic_DNA"/>
</dbReference>
<organism evidence="2">
    <name type="scientific">Medicago truncatula</name>
    <name type="common">Barrel medic</name>
    <name type="synonym">Medicago tribuloides</name>
    <dbReference type="NCBI Taxonomy" id="3880"/>
    <lineage>
        <taxon>Eukaryota</taxon>
        <taxon>Viridiplantae</taxon>
        <taxon>Streptophyta</taxon>
        <taxon>Embryophyta</taxon>
        <taxon>Tracheophyta</taxon>
        <taxon>Spermatophyta</taxon>
        <taxon>Magnoliopsida</taxon>
        <taxon>eudicotyledons</taxon>
        <taxon>Gunneridae</taxon>
        <taxon>Pentapetalae</taxon>
        <taxon>rosids</taxon>
        <taxon>fabids</taxon>
        <taxon>Fabales</taxon>
        <taxon>Fabaceae</taxon>
        <taxon>Papilionoideae</taxon>
        <taxon>50 kb inversion clade</taxon>
        <taxon>NPAAA clade</taxon>
        <taxon>Hologalegina</taxon>
        <taxon>IRL clade</taxon>
        <taxon>Trifolieae</taxon>
        <taxon>Medicago</taxon>
    </lineage>
</organism>
<protein>
    <recommendedName>
        <fullName evidence="3">Transmembrane protein</fullName>
    </recommendedName>
</protein>
<comment type="caution">
    <text evidence="2">The sequence shown here is derived from an EMBL/GenBank/DDBJ whole genome shotgun (WGS) entry which is preliminary data.</text>
</comment>
<evidence type="ECO:0000256" key="1">
    <source>
        <dbReference type="SAM" id="Phobius"/>
    </source>
</evidence>